<evidence type="ECO:0008006" key="3">
    <source>
        <dbReference type="Google" id="ProtNLM"/>
    </source>
</evidence>
<evidence type="ECO:0000313" key="1">
    <source>
        <dbReference type="EMBL" id="GAA4839903.1"/>
    </source>
</evidence>
<name>A0ABP9DCW6_9ACTN</name>
<evidence type="ECO:0000313" key="2">
    <source>
        <dbReference type="Proteomes" id="UP001501752"/>
    </source>
</evidence>
<dbReference type="Proteomes" id="UP001501752">
    <property type="component" value="Unassembled WGS sequence"/>
</dbReference>
<sequence length="187" mass="20348">MFRSRIERQALGTGAGAALLEALITTVTGAASATVGVLVGGIVTRRGQDHQWSRDQQLAAYQELLRHYAKFTMVIKRAHADRRGWDYDWAEWSAVLTKVSLIAPAEVAGEVSSFGQSVDRFLDRVAREVDTVRTPLGEAEFREAGAEVAQAQVRLVNAMRRSLGGGRKALTFWIGGSHAGPENRGSL</sequence>
<protein>
    <recommendedName>
        <fullName evidence="3">SMODS and SLOG-associating 2TM effector domain-containing protein</fullName>
    </recommendedName>
</protein>
<gene>
    <name evidence="1" type="ORF">GCM10023235_14180</name>
</gene>
<comment type="caution">
    <text evidence="1">The sequence shown here is derived from an EMBL/GenBank/DDBJ whole genome shotgun (WGS) entry which is preliminary data.</text>
</comment>
<keyword evidence="2" id="KW-1185">Reference proteome</keyword>
<accession>A0ABP9DCW6</accession>
<organism evidence="1 2">
    <name type="scientific">Kitasatospora terrestris</name>
    <dbReference type="NCBI Taxonomy" id="258051"/>
    <lineage>
        <taxon>Bacteria</taxon>
        <taxon>Bacillati</taxon>
        <taxon>Actinomycetota</taxon>
        <taxon>Actinomycetes</taxon>
        <taxon>Kitasatosporales</taxon>
        <taxon>Streptomycetaceae</taxon>
        <taxon>Kitasatospora</taxon>
    </lineage>
</organism>
<proteinExistence type="predicted"/>
<reference evidence="2" key="1">
    <citation type="journal article" date="2019" name="Int. J. Syst. Evol. Microbiol.">
        <title>The Global Catalogue of Microorganisms (GCM) 10K type strain sequencing project: providing services to taxonomists for standard genome sequencing and annotation.</title>
        <authorList>
            <consortium name="The Broad Institute Genomics Platform"/>
            <consortium name="The Broad Institute Genome Sequencing Center for Infectious Disease"/>
            <person name="Wu L."/>
            <person name="Ma J."/>
        </authorList>
    </citation>
    <scope>NUCLEOTIDE SEQUENCE [LARGE SCALE GENOMIC DNA]</scope>
    <source>
        <strain evidence="2">JCM 13006</strain>
    </source>
</reference>
<dbReference type="EMBL" id="BAABIS010000001">
    <property type="protein sequence ID" value="GAA4839903.1"/>
    <property type="molecule type" value="Genomic_DNA"/>
</dbReference>